<dbReference type="InterPro" id="IPR037231">
    <property type="entry name" value="NAP-like_sf"/>
</dbReference>
<feature type="non-terminal residue" evidence="1">
    <location>
        <position position="93"/>
    </location>
</feature>
<proteinExistence type="predicted"/>
<dbReference type="OrthoDB" id="19419at2759"/>
<evidence type="ECO:0000313" key="1">
    <source>
        <dbReference type="EMBL" id="EQB61446.1"/>
    </source>
</evidence>
<dbReference type="EMBL" id="KE647138">
    <property type="protein sequence ID" value="EQB61446.1"/>
    <property type="molecule type" value="Genomic_DNA"/>
</dbReference>
<reference evidence="1 2" key="1">
    <citation type="journal article" date="2013" name="BMC Genomics">
        <title>Genome sequencing and comparative genomics of honey bee microsporidia, Nosema apis reveal novel insights into host-parasite interactions.</title>
        <authorList>
            <person name="Chen Yp."/>
            <person name="Pettis J.S."/>
            <person name="Zhao Y."/>
            <person name="Liu X."/>
            <person name="Tallon L.J."/>
            <person name="Sadzewicz L.D."/>
            <person name="Li R."/>
            <person name="Zheng H."/>
            <person name="Huang S."/>
            <person name="Zhang X."/>
            <person name="Hamilton M.C."/>
            <person name="Pernal S.F."/>
            <person name="Melathopoulos A.P."/>
            <person name="Yan X."/>
            <person name="Evans J.D."/>
        </authorList>
    </citation>
    <scope>NUCLEOTIDE SEQUENCE [LARGE SCALE GENOMIC DNA]</scope>
    <source>
        <strain evidence="1 2">BRL 01</strain>
    </source>
</reference>
<evidence type="ECO:0000313" key="2">
    <source>
        <dbReference type="Proteomes" id="UP000053780"/>
    </source>
</evidence>
<organism evidence="1 2">
    <name type="scientific">Vairimorpha apis BRL 01</name>
    <dbReference type="NCBI Taxonomy" id="1037528"/>
    <lineage>
        <taxon>Eukaryota</taxon>
        <taxon>Fungi</taxon>
        <taxon>Fungi incertae sedis</taxon>
        <taxon>Microsporidia</taxon>
        <taxon>Nosematidae</taxon>
        <taxon>Vairimorpha</taxon>
    </lineage>
</organism>
<gene>
    <name evidence="1" type="ORF">NAPIS_ORF00966</name>
</gene>
<dbReference type="Proteomes" id="UP000053780">
    <property type="component" value="Unassembled WGS sequence"/>
</dbReference>
<sequence>MSDTVKTNSLLEEIQNELDAKYIEYAKKEFNLKLEHFNKIKPLCEKRDEFIKQNPDVLFDFWEKAFQNYDFGQELLPSDLENKYDSKWIKSLK</sequence>
<dbReference type="SUPFAM" id="SSF143113">
    <property type="entry name" value="NAP-like"/>
    <property type="match status" value="1"/>
</dbReference>
<accession>T0MEF8</accession>
<dbReference type="AlphaFoldDB" id="T0MEF8"/>
<keyword evidence="2" id="KW-1185">Reference proteome</keyword>
<protein>
    <submittedName>
        <fullName evidence="1">Belongs to the nap set family</fullName>
    </submittedName>
</protein>
<name>T0MEF8_9MICR</name>
<dbReference type="HOGENOM" id="CLU_2405387_0_0_1"/>
<dbReference type="VEuPathDB" id="MicrosporidiaDB:NAPIS_ORF00966"/>